<dbReference type="RefSeq" id="WP_183405611.1">
    <property type="nucleotide sequence ID" value="NZ_JACHGG010000018.1"/>
</dbReference>
<comment type="caution">
    <text evidence="1">The sequence shown here is derived from an EMBL/GenBank/DDBJ whole genome shotgun (WGS) entry which is preliminary data.</text>
</comment>
<dbReference type="EMBL" id="JACHGG010000018">
    <property type="protein sequence ID" value="MBB6061547.1"/>
    <property type="molecule type" value="Genomic_DNA"/>
</dbReference>
<dbReference type="Proteomes" id="UP000532746">
    <property type="component" value="Unassembled WGS sequence"/>
</dbReference>
<evidence type="ECO:0000313" key="2">
    <source>
        <dbReference type="Proteomes" id="UP000532746"/>
    </source>
</evidence>
<keyword evidence="2" id="KW-1185">Reference proteome</keyword>
<sequence length="134" mass="14960">MFGLFKGTKDFINLGNTFCLVNRALTDLIPKVYLASDKSEHNEAVMSLAYACKAGINDRLEKHGWPLHSGISVPSMDRKNVTILEAIHKTVGVLRDLAANMDLEYEVEEILEGGKLFHVLDRTCPKAFKDRIGL</sequence>
<name>A0A7W9T4Q0_9BACT</name>
<protein>
    <submittedName>
        <fullName evidence="1">Uncharacterized protein</fullName>
    </submittedName>
</protein>
<accession>A0A7W9T4Q0</accession>
<organism evidence="1 2">
    <name type="scientific">Hymenobacter luteus</name>
    <dbReference type="NCBI Taxonomy" id="1411122"/>
    <lineage>
        <taxon>Bacteria</taxon>
        <taxon>Pseudomonadati</taxon>
        <taxon>Bacteroidota</taxon>
        <taxon>Cytophagia</taxon>
        <taxon>Cytophagales</taxon>
        <taxon>Hymenobacteraceae</taxon>
        <taxon>Hymenobacter</taxon>
    </lineage>
</organism>
<reference evidence="1 2" key="1">
    <citation type="submission" date="2020-08" db="EMBL/GenBank/DDBJ databases">
        <title>Genomic Encyclopedia of Type Strains, Phase IV (KMG-IV): sequencing the most valuable type-strain genomes for metagenomic binning, comparative biology and taxonomic classification.</title>
        <authorList>
            <person name="Goeker M."/>
        </authorList>
    </citation>
    <scope>NUCLEOTIDE SEQUENCE [LARGE SCALE GENOMIC DNA]</scope>
    <source>
        <strain evidence="1 2">DSM 26718</strain>
    </source>
</reference>
<gene>
    <name evidence="1" type="ORF">HNQ93_004428</name>
</gene>
<dbReference type="AlphaFoldDB" id="A0A7W9T4Q0"/>
<proteinExistence type="predicted"/>
<evidence type="ECO:0000313" key="1">
    <source>
        <dbReference type="EMBL" id="MBB6061547.1"/>
    </source>
</evidence>